<organism evidence="1">
    <name type="scientific">marine sediment metagenome</name>
    <dbReference type="NCBI Taxonomy" id="412755"/>
    <lineage>
        <taxon>unclassified sequences</taxon>
        <taxon>metagenomes</taxon>
        <taxon>ecological metagenomes</taxon>
    </lineage>
</organism>
<accession>X1N3S4</accession>
<comment type="caution">
    <text evidence="1">The sequence shown here is derived from an EMBL/GenBank/DDBJ whole genome shotgun (WGS) entry which is preliminary data.</text>
</comment>
<gene>
    <name evidence="1" type="ORF">S06H3_51730</name>
</gene>
<dbReference type="PROSITE" id="PS51257">
    <property type="entry name" value="PROKAR_LIPOPROTEIN"/>
    <property type="match status" value="1"/>
</dbReference>
<evidence type="ECO:0000313" key="1">
    <source>
        <dbReference type="EMBL" id="GAI38672.1"/>
    </source>
</evidence>
<proteinExistence type="predicted"/>
<sequence>MKKNVLLKGILVLIVITLLAMGFTGCAPTYPTYPTTPTTGTVYIVVYGGWSYNLYMDYIQKYWTVSSGTYVLYNVAIGNHFFEAIDTWGWTWGYDSITQYITAGVNYVYLWP</sequence>
<dbReference type="EMBL" id="BARV01032848">
    <property type="protein sequence ID" value="GAI38672.1"/>
    <property type="molecule type" value="Genomic_DNA"/>
</dbReference>
<protein>
    <submittedName>
        <fullName evidence="1">Uncharacterized protein</fullName>
    </submittedName>
</protein>
<name>X1N3S4_9ZZZZ</name>
<reference evidence="1" key="1">
    <citation type="journal article" date="2014" name="Front. Microbiol.">
        <title>High frequency of phylogenetically diverse reductive dehalogenase-homologous genes in deep subseafloor sedimentary metagenomes.</title>
        <authorList>
            <person name="Kawai M."/>
            <person name="Futagami T."/>
            <person name="Toyoda A."/>
            <person name="Takaki Y."/>
            <person name="Nishi S."/>
            <person name="Hori S."/>
            <person name="Arai W."/>
            <person name="Tsubouchi T."/>
            <person name="Morono Y."/>
            <person name="Uchiyama I."/>
            <person name="Ito T."/>
            <person name="Fujiyama A."/>
            <person name="Inagaki F."/>
            <person name="Takami H."/>
        </authorList>
    </citation>
    <scope>NUCLEOTIDE SEQUENCE</scope>
    <source>
        <strain evidence="1">Expedition CK06-06</strain>
    </source>
</reference>
<dbReference type="AlphaFoldDB" id="X1N3S4"/>